<dbReference type="EMBL" id="WBNM01002588">
    <property type="protein sequence ID" value="NXP70209.1"/>
    <property type="molecule type" value="Genomic_DNA"/>
</dbReference>
<keyword evidence="7" id="KW-1185">Reference proteome</keyword>
<evidence type="ECO:0000313" key="6">
    <source>
        <dbReference type="EMBL" id="NXP70209.1"/>
    </source>
</evidence>
<dbReference type="Pfam" id="PF13679">
    <property type="entry name" value="Methyltransf_32"/>
    <property type="match status" value="1"/>
</dbReference>
<accession>A0A852BNU3</accession>
<evidence type="ECO:0000256" key="1">
    <source>
        <dbReference type="ARBA" id="ARBA00004496"/>
    </source>
</evidence>
<comment type="caution">
    <text evidence="6">The sequence shown here is derived from an EMBL/GenBank/DDBJ whole genome shotgun (WGS) entry which is preliminary data.</text>
</comment>
<feature type="non-terminal residue" evidence="6">
    <location>
        <position position="1"/>
    </location>
</feature>
<keyword evidence="4" id="KW-0963">Cytoplasm</keyword>
<dbReference type="InterPro" id="IPR036282">
    <property type="entry name" value="Glutathione-S-Trfase_C_sf"/>
</dbReference>
<dbReference type="InterPro" id="IPR029063">
    <property type="entry name" value="SAM-dependent_MTases_sf"/>
</dbReference>
<gene>
    <name evidence="6" type="primary">Gstcd</name>
    <name evidence="6" type="ORF">RAMSUL_R11991</name>
</gene>
<dbReference type="InterPro" id="IPR010987">
    <property type="entry name" value="Glutathione-S-Trfase_C-like"/>
</dbReference>
<dbReference type="Gene3D" id="3.40.50.150">
    <property type="entry name" value="Vaccinia Virus protein VP39"/>
    <property type="match status" value="1"/>
</dbReference>
<dbReference type="AlphaFoldDB" id="A0A852BNU3"/>
<dbReference type="Proteomes" id="UP000611227">
    <property type="component" value="Unassembled WGS sequence"/>
</dbReference>
<comment type="subcellular location">
    <subcellularLocation>
        <location evidence="1">Cytoplasm</location>
    </subcellularLocation>
</comment>
<evidence type="ECO:0000259" key="5">
    <source>
        <dbReference type="PROSITE" id="PS50405"/>
    </source>
</evidence>
<evidence type="ECO:0000256" key="2">
    <source>
        <dbReference type="ARBA" id="ARBA00008797"/>
    </source>
</evidence>
<feature type="non-terminal residue" evidence="6">
    <location>
        <position position="627"/>
    </location>
</feature>
<organism evidence="6 7">
    <name type="scientific">Ramphastos sulfuratus</name>
    <dbReference type="NCBI Taxonomy" id="322582"/>
    <lineage>
        <taxon>Eukaryota</taxon>
        <taxon>Metazoa</taxon>
        <taxon>Chordata</taxon>
        <taxon>Craniata</taxon>
        <taxon>Vertebrata</taxon>
        <taxon>Euteleostomi</taxon>
        <taxon>Archelosauria</taxon>
        <taxon>Archosauria</taxon>
        <taxon>Dinosauria</taxon>
        <taxon>Saurischia</taxon>
        <taxon>Theropoda</taxon>
        <taxon>Coelurosauria</taxon>
        <taxon>Aves</taxon>
        <taxon>Neognathae</taxon>
        <taxon>Neoaves</taxon>
        <taxon>Telluraves</taxon>
        <taxon>Coraciimorphae</taxon>
        <taxon>Piciformes</taxon>
        <taxon>Ramphastidae</taxon>
        <taxon>Ramphastos</taxon>
    </lineage>
</organism>
<protein>
    <recommendedName>
        <fullName evidence="3">Glutathione S-transferase C-terminal domain-containing protein</fullName>
    </recommendedName>
</protein>
<dbReference type="GO" id="GO:0005737">
    <property type="term" value="C:cytoplasm"/>
    <property type="evidence" value="ECO:0007669"/>
    <property type="project" value="UniProtKB-SubCell"/>
</dbReference>
<dbReference type="PANTHER" id="PTHR13369:SF0">
    <property type="entry name" value="GLUTATHIONE S-TRANSFERASE C-TERMINAL DOMAIN-CONTAINING PROTEIN"/>
    <property type="match status" value="1"/>
</dbReference>
<proteinExistence type="inferred from homology"/>
<feature type="domain" description="GST C-terminal" evidence="5">
    <location>
        <begin position="187"/>
        <end position="336"/>
    </location>
</feature>
<dbReference type="SUPFAM" id="SSF47616">
    <property type="entry name" value="GST C-terminal domain-like"/>
    <property type="match status" value="1"/>
</dbReference>
<evidence type="ECO:0000256" key="4">
    <source>
        <dbReference type="ARBA" id="ARBA00022490"/>
    </source>
</evidence>
<dbReference type="FunFam" id="3.40.50.150:FF:000125">
    <property type="entry name" value="Glutathione S-transferase C-terminal domain-containing protein"/>
    <property type="match status" value="1"/>
</dbReference>
<comment type="similarity">
    <text evidence="2">Belongs to the GSTCD family.</text>
</comment>
<reference evidence="6" key="1">
    <citation type="submission" date="2019-09" db="EMBL/GenBank/DDBJ databases">
        <title>Bird 10,000 Genomes (B10K) Project - Family phase.</title>
        <authorList>
            <person name="Zhang G."/>
        </authorList>
    </citation>
    <scope>NUCLEOTIDE SEQUENCE</scope>
    <source>
        <strain evidence="6">B10K-DU-001-30</strain>
        <tissue evidence="6">Muscle</tissue>
    </source>
</reference>
<dbReference type="InterPro" id="IPR025714">
    <property type="entry name" value="Methyltranfer_dom"/>
</dbReference>
<dbReference type="PROSITE" id="PS50405">
    <property type="entry name" value="GST_CTER"/>
    <property type="match status" value="1"/>
</dbReference>
<name>A0A852BNU3_9PICI</name>
<dbReference type="PANTHER" id="PTHR13369">
    <property type="match status" value="1"/>
</dbReference>
<evidence type="ECO:0000313" key="7">
    <source>
        <dbReference type="Proteomes" id="UP000611227"/>
    </source>
</evidence>
<sequence length="627" mass="69775">MKDNVAEEHLYLDFSHQDRDGIFPLHTSISLFLLSYCDCKLFKVFLVPTSEDVDDQFVIKNLLCDLEVHLISRCQLPAVVQSCCLPAVVVKDGKFCRAGLSVVLRHIIQKTYEEDPSKTDVVELLGFKKTCLKACAEVSQWTRLCEISIPLAVAGFLKASPEHCQTIPPDILLLERKLGEPVRVHNDDKIRRQKLQQQKTGAKSAMPALGKEAREEGKTVEIQEHPLPSLELSIAFSKLLVQERSDVVNREASHIRRTKTSDLPPLDHIFAEGLYFTLADVVLLPCIHQFLASSKKQGKNLVNLPLISSWYQRVQEVPGVKRAAGKCNMKLLQLPQLMSAPKEQLQDLSSVSGELEEENQDSPFIGGPRPTMTKLMENGIGAKFSPHPCPNWTLDWSSLPSAVNPGEGKMSRDRALRKQQQLNNLVAVVTKLAKPGDVIVDFCSGGGHVGIVLAHMMPSCQVVLIENKELSLIHAKDRSDELGLNNIGFIQANLDYFNGTFNIGVALHACGVATDMVIEHCIKAQAAFVVSPCCYGFIQNTVKFKYPQSHQFKEILSYKEHMILCRFADQTAVQLPPERRLIGKQCMGIVDLDRAWAAEEHNYSVQVVSMEPESCSPKNNMLVGIPA</sequence>
<evidence type="ECO:0000256" key="3">
    <source>
        <dbReference type="ARBA" id="ARBA00022165"/>
    </source>
</evidence>
<dbReference type="SUPFAM" id="SSF53335">
    <property type="entry name" value="S-adenosyl-L-methionine-dependent methyltransferases"/>
    <property type="match status" value="1"/>
</dbReference>